<dbReference type="InterPro" id="IPR036770">
    <property type="entry name" value="Ankyrin_rpt-contain_sf"/>
</dbReference>
<comment type="caution">
    <text evidence="1">The sequence shown here is derived from an EMBL/GenBank/DDBJ whole genome shotgun (WGS) entry which is preliminary data.</text>
</comment>
<dbReference type="PANTHER" id="PTHR24121:SF22">
    <property type="entry name" value="PROTEIN ACCELERATED CELL DEATH 6-LIKE"/>
    <property type="match status" value="1"/>
</dbReference>
<dbReference type="Gene3D" id="1.25.40.20">
    <property type="entry name" value="Ankyrin repeat-containing domain"/>
    <property type="match status" value="1"/>
</dbReference>
<proteinExistence type="predicted"/>
<dbReference type="Pfam" id="PF12796">
    <property type="entry name" value="Ank_2"/>
    <property type="match status" value="1"/>
</dbReference>
<protein>
    <submittedName>
        <fullName evidence="1">Uncharacterized protein</fullName>
    </submittedName>
</protein>
<dbReference type="Proteomes" id="UP001443914">
    <property type="component" value="Unassembled WGS sequence"/>
</dbReference>
<evidence type="ECO:0000313" key="1">
    <source>
        <dbReference type="EMBL" id="KAK9735707.1"/>
    </source>
</evidence>
<keyword evidence="2" id="KW-1185">Reference proteome</keyword>
<sequence length="102" mass="11447">MRDGTLKLLLEHLPELIKSTDEKGWRPLSYAAPKGCLDEVTYLLTNFPKSAEKYDKDGYLPIHKAIGGGHVSIIKTFVKHCPQALHHVDKKRSKCSSDCSQL</sequence>
<gene>
    <name evidence="1" type="ORF">RND81_04G221500</name>
</gene>
<organism evidence="1 2">
    <name type="scientific">Saponaria officinalis</name>
    <name type="common">Common soapwort</name>
    <name type="synonym">Lychnis saponaria</name>
    <dbReference type="NCBI Taxonomy" id="3572"/>
    <lineage>
        <taxon>Eukaryota</taxon>
        <taxon>Viridiplantae</taxon>
        <taxon>Streptophyta</taxon>
        <taxon>Embryophyta</taxon>
        <taxon>Tracheophyta</taxon>
        <taxon>Spermatophyta</taxon>
        <taxon>Magnoliopsida</taxon>
        <taxon>eudicotyledons</taxon>
        <taxon>Gunneridae</taxon>
        <taxon>Pentapetalae</taxon>
        <taxon>Caryophyllales</taxon>
        <taxon>Caryophyllaceae</taxon>
        <taxon>Caryophylleae</taxon>
        <taxon>Saponaria</taxon>
    </lineage>
</organism>
<dbReference type="InterPro" id="IPR002110">
    <property type="entry name" value="Ankyrin_rpt"/>
</dbReference>
<dbReference type="PANTHER" id="PTHR24121">
    <property type="entry name" value="NO MECHANORECEPTOR POTENTIAL C, ISOFORM D-RELATED"/>
    <property type="match status" value="1"/>
</dbReference>
<dbReference type="EMBL" id="JBDFQZ010000004">
    <property type="protein sequence ID" value="KAK9735707.1"/>
    <property type="molecule type" value="Genomic_DNA"/>
</dbReference>
<dbReference type="AlphaFoldDB" id="A0AAW1LNX2"/>
<accession>A0AAW1LNX2</accession>
<evidence type="ECO:0000313" key="2">
    <source>
        <dbReference type="Proteomes" id="UP001443914"/>
    </source>
</evidence>
<reference evidence="1" key="1">
    <citation type="submission" date="2024-03" db="EMBL/GenBank/DDBJ databases">
        <title>WGS assembly of Saponaria officinalis var. Norfolk2.</title>
        <authorList>
            <person name="Jenkins J."/>
            <person name="Shu S."/>
            <person name="Grimwood J."/>
            <person name="Barry K."/>
            <person name="Goodstein D."/>
            <person name="Schmutz J."/>
            <person name="Leebens-Mack J."/>
            <person name="Osbourn A."/>
        </authorList>
    </citation>
    <scope>NUCLEOTIDE SEQUENCE [LARGE SCALE GENOMIC DNA]</scope>
    <source>
        <strain evidence="1">JIC</strain>
    </source>
</reference>
<dbReference type="SUPFAM" id="SSF48403">
    <property type="entry name" value="Ankyrin repeat"/>
    <property type="match status" value="1"/>
</dbReference>
<name>A0AAW1LNX2_SAPOF</name>